<dbReference type="SUPFAM" id="SSF53155">
    <property type="entry name" value="Methylated DNA-protein cysteine methyltransferase domain"/>
    <property type="match status" value="1"/>
</dbReference>
<dbReference type="GO" id="GO:0003908">
    <property type="term" value="F:methylated-DNA-[protein]-cysteine S-methyltransferase activity"/>
    <property type="evidence" value="ECO:0007669"/>
    <property type="project" value="UniProtKB-UniRule"/>
</dbReference>
<dbReference type="GO" id="GO:0006307">
    <property type="term" value="P:DNA alkylation repair"/>
    <property type="evidence" value="ECO:0007669"/>
    <property type="project" value="UniProtKB-UniRule"/>
</dbReference>
<feature type="active site" description="Nucleophile; methyl group acceptor" evidence="8">
    <location>
        <position position="125"/>
    </location>
</feature>
<keyword evidence="3 8" id="KW-0489">Methyltransferase</keyword>
<comment type="caution">
    <text evidence="11">The sequence shown here is derived from an EMBL/GenBank/DDBJ whole genome shotgun (WGS) entry which is preliminary data.</text>
</comment>
<comment type="catalytic activity">
    <reaction evidence="1 8">
        <text>a 4-O-methyl-thymidine in DNA + L-cysteinyl-[protein] = a thymidine in DNA + S-methyl-L-cysteinyl-[protein]</text>
        <dbReference type="Rhea" id="RHEA:53428"/>
        <dbReference type="Rhea" id="RHEA-COMP:10131"/>
        <dbReference type="Rhea" id="RHEA-COMP:10132"/>
        <dbReference type="Rhea" id="RHEA-COMP:13555"/>
        <dbReference type="Rhea" id="RHEA-COMP:13556"/>
        <dbReference type="ChEBI" id="CHEBI:29950"/>
        <dbReference type="ChEBI" id="CHEBI:82612"/>
        <dbReference type="ChEBI" id="CHEBI:137386"/>
        <dbReference type="ChEBI" id="CHEBI:137387"/>
        <dbReference type="EC" id="2.1.1.63"/>
    </reaction>
</comment>
<feature type="domain" description="Methylated-DNA-[protein]-cysteine S-methyltransferase DNA binding" evidence="9">
    <location>
        <begin position="74"/>
        <end position="153"/>
    </location>
</feature>
<evidence type="ECO:0000256" key="8">
    <source>
        <dbReference type="HAMAP-Rule" id="MF_00772"/>
    </source>
</evidence>
<sequence length="161" mass="17699">MKTAYVNTPIGWMELIGDASGLASAMFIDDEKVSKTAISETLPDSLQKTMEQLTEYFEGSRQTFNIPLNPNGTKFQKKVWQQLQSIPFGKTTSYQKMANALGDPKVIRAAASANGKNPISIIIPCHRVIGSDGSLTGYAGGLHRKKWLLQHESPVKQGELF</sequence>
<dbReference type="InterPro" id="IPR001497">
    <property type="entry name" value="MethylDNA_cys_MeTrfase_AS"/>
</dbReference>
<keyword evidence="12" id="KW-1185">Reference proteome</keyword>
<evidence type="ECO:0000256" key="1">
    <source>
        <dbReference type="ARBA" id="ARBA00001286"/>
    </source>
</evidence>
<evidence type="ECO:0000256" key="7">
    <source>
        <dbReference type="ARBA" id="ARBA00049348"/>
    </source>
</evidence>
<evidence type="ECO:0000259" key="9">
    <source>
        <dbReference type="Pfam" id="PF01035"/>
    </source>
</evidence>
<name>A0A2U0I1X3_9FLAO</name>
<dbReference type="AlphaFoldDB" id="A0A2U0I1X3"/>
<comment type="subcellular location">
    <subcellularLocation>
        <location evidence="8">Cytoplasm</location>
    </subcellularLocation>
</comment>
<evidence type="ECO:0000256" key="3">
    <source>
        <dbReference type="ARBA" id="ARBA00022603"/>
    </source>
</evidence>
<evidence type="ECO:0000313" key="11">
    <source>
        <dbReference type="EMBL" id="PVW15098.1"/>
    </source>
</evidence>
<dbReference type="EC" id="2.1.1.63" evidence="8"/>
<dbReference type="Pfam" id="PF02870">
    <property type="entry name" value="Methyltransf_1N"/>
    <property type="match status" value="1"/>
</dbReference>
<dbReference type="InterPro" id="IPR023546">
    <property type="entry name" value="MGMT"/>
</dbReference>
<keyword evidence="6 8" id="KW-0234">DNA repair</keyword>
<dbReference type="InterPro" id="IPR008332">
    <property type="entry name" value="MethylG_MeTrfase_N"/>
</dbReference>
<dbReference type="InterPro" id="IPR014048">
    <property type="entry name" value="MethylDNA_cys_MeTrfase_DNA-bd"/>
</dbReference>
<dbReference type="InterPro" id="IPR036631">
    <property type="entry name" value="MGMT_N_sf"/>
</dbReference>
<dbReference type="SUPFAM" id="SSF46767">
    <property type="entry name" value="Methylated DNA-protein cysteine methyltransferase, C-terminal domain"/>
    <property type="match status" value="1"/>
</dbReference>
<dbReference type="EMBL" id="QEHR01000004">
    <property type="protein sequence ID" value="PVW15098.1"/>
    <property type="molecule type" value="Genomic_DNA"/>
</dbReference>
<dbReference type="InterPro" id="IPR036388">
    <property type="entry name" value="WH-like_DNA-bd_sf"/>
</dbReference>
<evidence type="ECO:0000256" key="6">
    <source>
        <dbReference type="ARBA" id="ARBA00023204"/>
    </source>
</evidence>
<dbReference type="Gene3D" id="1.10.10.10">
    <property type="entry name" value="Winged helix-like DNA-binding domain superfamily/Winged helix DNA-binding domain"/>
    <property type="match status" value="1"/>
</dbReference>
<evidence type="ECO:0000256" key="4">
    <source>
        <dbReference type="ARBA" id="ARBA00022679"/>
    </source>
</evidence>
<dbReference type="PANTHER" id="PTHR10815">
    <property type="entry name" value="METHYLATED-DNA--PROTEIN-CYSTEINE METHYLTRANSFERASE"/>
    <property type="match status" value="1"/>
</dbReference>
<protein>
    <recommendedName>
        <fullName evidence="8">Methylated-DNA--protein-cysteine methyltransferase</fullName>
        <ecNumber evidence="8">2.1.1.63</ecNumber>
    </recommendedName>
    <alternativeName>
        <fullName evidence="8">6-O-methylguanine-DNA methyltransferase</fullName>
        <shortName evidence="8">MGMT</shortName>
    </alternativeName>
    <alternativeName>
        <fullName evidence="8">O-6-methylguanine-DNA-alkyltransferase</fullName>
    </alternativeName>
</protein>
<dbReference type="GO" id="GO:0032259">
    <property type="term" value="P:methylation"/>
    <property type="evidence" value="ECO:0007669"/>
    <property type="project" value="UniProtKB-KW"/>
</dbReference>
<dbReference type="Gene3D" id="3.30.160.70">
    <property type="entry name" value="Methylated DNA-protein cysteine methyltransferase domain"/>
    <property type="match status" value="1"/>
</dbReference>
<dbReference type="GO" id="GO:0005737">
    <property type="term" value="C:cytoplasm"/>
    <property type="evidence" value="ECO:0007669"/>
    <property type="project" value="UniProtKB-SubCell"/>
</dbReference>
<dbReference type="PANTHER" id="PTHR10815:SF13">
    <property type="entry name" value="METHYLATED-DNA--PROTEIN-CYSTEINE METHYLTRANSFERASE"/>
    <property type="match status" value="1"/>
</dbReference>
<comment type="similarity">
    <text evidence="8">Belongs to the MGMT family.</text>
</comment>
<comment type="function">
    <text evidence="8">Involved in the cellular defense against the biological effects of O6-methylguanine (O6-MeG) and O4-methylthymine (O4-MeT) in DNA. Repairs the methylated nucleobase in DNA by stoichiometrically transferring the methyl group to a cysteine residue in the enzyme. This is a suicide reaction: the enzyme is irreversibly inactivated.</text>
</comment>
<evidence type="ECO:0000256" key="2">
    <source>
        <dbReference type="ARBA" id="ARBA00022490"/>
    </source>
</evidence>
<evidence type="ECO:0000259" key="10">
    <source>
        <dbReference type="Pfam" id="PF02870"/>
    </source>
</evidence>
<comment type="miscellaneous">
    <text evidence="8">This enzyme catalyzes only one turnover and therefore is not strictly catalytic. According to one definition, an enzyme is a biocatalyst that acts repeatedly and over many reaction cycles.</text>
</comment>
<evidence type="ECO:0000313" key="12">
    <source>
        <dbReference type="Proteomes" id="UP000245962"/>
    </source>
</evidence>
<dbReference type="RefSeq" id="WP_116693992.1">
    <property type="nucleotide sequence ID" value="NZ_QEHR01000004.1"/>
</dbReference>
<keyword evidence="4 8" id="KW-0808">Transferase</keyword>
<comment type="catalytic activity">
    <reaction evidence="7 8">
        <text>a 6-O-methyl-2'-deoxyguanosine in DNA + L-cysteinyl-[protein] = S-methyl-L-cysteinyl-[protein] + a 2'-deoxyguanosine in DNA</text>
        <dbReference type="Rhea" id="RHEA:24000"/>
        <dbReference type="Rhea" id="RHEA-COMP:10131"/>
        <dbReference type="Rhea" id="RHEA-COMP:10132"/>
        <dbReference type="Rhea" id="RHEA-COMP:11367"/>
        <dbReference type="Rhea" id="RHEA-COMP:11368"/>
        <dbReference type="ChEBI" id="CHEBI:29950"/>
        <dbReference type="ChEBI" id="CHEBI:82612"/>
        <dbReference type="ChEBI" id="CHEBI:85445"/>
        <dbReference type="ChEBI" id="CHEBI:85448"/>
        <dbReference type="EC" id="2.1.1.63"/>
    </reaction>
</comment>
<dbReference type="OrthoDB" id="9802228at2"/>
<feature type="domain" description="Methylguanine DNA methyltransferase ribonuclease-like" evidence="10">
    <location>
        <begin position="1"/>
        <end position="69"/>
    </location>
</feature>
<dbReference type="CDD" id="cd06445">
    <property type="entry name" value="ATase"/>
    <property type="match status" value="1"/>
</dbReference>
<gene>
    <name evidence="11" type="ORF">DDV96_06735</name>
</gene>
<dbReference type="Pfam" id="PF01035">
    <property type="entry name" value="DNA_binding_1"/>
    <property type="match status" value="1"/>
</dbReference>
<keyword evidence="5 8" id="KW-0227">DNA damage</keyword>
<keyword evidence="2 8" id="KW-0963">Cytoplasm</keyword>
<dbReference type="NCBIfam" id="TIGR00589">
    <property type="entry name" value="ogt"/>
    <property type="match status" value="1"/>
</dbReference>
<proteinExistence type="inferred from homology"/>
<reference evidence="11 12" key="1">
    <citation type="submission" date="2018-04" db="EMBL/GenBank/DDBJ databases">
        <title>Marixanthomonas spongiae HN-E44 sp. nov., isolated from a marine sponge.</title>
        <authorList>
            <person name="Luo L."/>
            <person name="Zhuang L."/>
        </authorList>
    </citation>
    <scope>NUCLEOTIDE SEQUENCE [LARGE SCALE GENOMIC DNA]</scope>
    <source>
        <strain evidence="11 12">HN-E44</strain>
    </source>
</reference>
<dbReference type="HAMAP" id="MF_00772">
    <property type="entry name" value="OGT"/>
    <property type="match status" value="1"/>
</dbReference>
<dbReference type="FunFam" id="1.10.10.10:FF:000337">
    <property type="entry name" value="Methylated-DNA--protein-cysteine methyltransferase"/>
    <property type="match status" value="1"/>
</dbReference>
<evidence type="ECO:0000256" key="5">
    <source>
        <dbReference type="ARBA" id="ARBA00022763"/>
    </source>
</evidence>
<dbReference type="PROSITE" id="PS00374">
    <property type="entry name" value="MGMT"/>
    <property type="match status" value="1"/>
</dbReference>
<accession>A0A2U0I1X3</accession>
<organism evidence="11 12">
    <name type="scientific">Marixanthomonas spongiae</name>
    <dbReference type="NCBI Taxonomy" id="2174845"/>
    <lineage>
        <taxon>Bacteria</taxon>
        <taxon>Pseudomonadati</taxon>
        <taxon>Bacteroidota</taxon>
        <taxon>Flavobacteriia</taxon>
        <taxon>Flavobacteriales</taxon>
        <taxon>Flavobacteriaceae</taxon>
        <taxon>Marixanthomonas</taxon>
    </lineage>
</organism>
<dbReference type="InterPro" id="IPR036217">
    <property type="entry name" value="MethylDNA_cys_MeTrfase_DNAb"/>
</dbReference>
<dbReference type="Proteomes" id="UP000245962">
    <property type="component" value="Unassembled WGS sequence"/>
</dbReference>